<gene>
    <name evidence="3" type="ORF">PG993_005484</name>
</gene>
<dbReference type="Proteomes" id="UP001444661">
    <property type="component" value="Unassembled WGS sequence"/>
</dbReference>
<organism evidence="3 4">
    <name type="scientific">Apiospora rasikravindrae</name>
    <dbReference type="NCBI Taxonomy" id="990691"/>
    <lineage>
        <taxon>Eukaryota</taxon>
        <taxon>Fungi</taxon>
        <taxon>Dikarya</taxon>
        <taxon>Ascomycota</taxon>
        <taxon>Pezizomycotina</taxon>
        <taxon>Sordariomycetes</taxon>
        <taxon>Xylariomycetidae</taxon>
        <taxon>Amphisphaeriales</taxon>
        <taxon>Apiosporaceae</taxon>
        <taxon>Apiospora</taxon>
    </lineage>
</organism>
<keyword evidence="4" id="KW-1185">Reference proteome</keyword>
<accession>A0ABR1TFP7</accession>
<dbReference type="InterPro" id="IPR012132">
    <property type="entry name" value="GMC_OxRdtase"/>
</dbReference>
<evidence type="ECO:0000259" key="2">
    <source>
        <dbReference type="PROSITE" id="PS00624"/>
    </source>
</evidence>
<dbReference type="PANTHER" id="PTHR11552">
    <property type="entry name" value="GLUCOSE-METHANOL-CHOLINE GMC OXIDOREDUCTASE"/>
    <property type="match status" value="1"/>
</dbReference>
<sequence length="611" mass="66636">MPLYKKLPETVGEVDVIIAGGGTAGCVVAARLADADPELSILVIEGGSDNQMPTIEYPACFLSHLAPDSKTNNFYLTKKAPGVADRMLLVATGGVLGGGSSTNMMTYSRPQRSDWDSWDTPGWSAENIVPYLTKHETYYGKDDKGLHGRSGPIDVSDGPYISRRIRDEFAAAAEMMGWSNVDDLSDFDSINAVWRAKRYITPEGKRQDAATCYLHPRLQDGKHPNLHVLVESQVERILVDENKRAVGVEFRPNPMFHKDEPSRTAPVRGVKARRLVVASAGAINTPSILERSGLGDTKVLESAGIPVVANLPGVGIGYEDHQLLGYPYLNNLSLTDTLDGLVFGRMGTHEDLIKSGHKMMGWNGKEMQSKIRPSDAEVAALGPEFQKAWDREYKDYPDKPLALLDVNGGFPSDPRLASGDPCLAVTAFTVYPFSRGHIHITGPKLDDPVDFETGFFADPGQIDIKKHIWLYKKQREAIRRMPAYRGEMAKFHPPFASDSGAALVELGPDDAPIPRDAPAIQYTPEDDAVLEKWLRENVGTTWHSLGTCKMLPLEKGGVVDPKLGVYGVQGLKIADMSIAPRNVSANTCDTALAIGEKAADLFIEELGLASV</sequence>
<evidence type="ECO:0000313" key="4">
    <source>
        <dbReference type="Proteomes" id="UP001444661"/>
    </source>
</evidence>
<dbReference type="EMBL" id="JAQQWK010000003">
    <property type="protein sequence ID" value="KAK8045460.1"/>
    <property type="molecule type" value="Genomic_DNA"/>
</dbReference>
<comment type="caution">
    <text evidence="3">The sequence shown here is derived from an EMBL/GenBank/DDBJ whole genome shotgun (WGS) entry which is preliminary data.</text>
</comment>
<dbReference type="PROSITE" id="PS00624">
    <property type="entry name" value="GMC_OXRED_2"/>
    <property type="match status" value="1"/>
</dbReference>
<dbReference type="SUPFAM" id="SSF51905">
    <property type="entry name" value="FAD/NAD(P)-binding domain"/>
    <property type="match status" value="1"/>
</dbReference>
<dbReference type="PIRSF" id="PIRSF000137">
    <property type="entry name" value="Alcohol_oxidase"/>
    <property type="match status" value="1"/>
</dbReference>
<feature type="domain" description="Glucose-methanol-choline oxidoreductase N-terminal" evidence="2">
    <location>
        <begin position="281"/>
        <end position="295"/>
    </location>
</feature>
<evidence type="ECO:0000256" key="1">
    <source>
        <dbReference type="ARBA" id="ARBA00010790"/>
    </source>
</evidence>
<dbReference type="InterPro" id="IPR036188">
    <property type="entry name" value="FAD/NAD-bd_sf"/>
</dbReference>
<proteinExistence type="inferred from homology"/>
<dbReference type="SUPFAM" id="SSF54373">
    <property type="entry name" value="FAD-linked reductases, C-terminal domain"/>
    <property type="match status" value="1"/>
</dbReference>
<comment type="similarity">
    <text evidence="1">Belongs to the GMC oxidoreductase family.</text>
</comment>
<protein>
    <recommendedName>
        <fullName evidence="2">Glucose-methanol-choline oxidoreductase N-terminal domain-containing protein</fullName>
    </recommendedName>
</protein>
<dbReference type="InterPro" id="IPR000172">
    <property type="entry name" value="GMC_OxRdtase_N"/>
</dbReference>
<dbReference type="PROSITE" id="PS51257">
    <property type="entry name" value="PROKAR_LIPOPROTEIN"/>
    <property type="match status" value="1"/>
</dbReference>
<dbReference type="Gene3D" id="3.50.50.60">
    <property type="entry name" value="FAD/NAD(P)-binding domain"/>
    <property type="match status" value="1"/>
</dbReference>
<dbReference type="PANTHER" id="PTHR11552:SF78">
    <property type="entry name" value="GLUCOSE-METHANOL-CHOLINE OXIDOREDUCTASE N-TERMINAL DOMAIN-CONTAINING PROTEIN"/>
    <property type="match status" value="1"/>
</dbReference>
<reference evidence="3 4" key="1">
    <citation type="submission" date="2023-01" db="EMBL/GenBank/DDBJ databases">
        <title>Analysis of 21 Apiospora genomes using comparative genomics revels a genus with tremendous synthesis potential of carbohydrate active enzymes and secondary metabolites.</title>
        <authorList>
            <person name="Sorensen T."/>
        </authorList>
    </citation>
    <scope>NUCLEOTIDE SEQUENCE [LARGE SCALE GENOMIC DNA]</scope>
    <source>
        <strain evidence="3 4">CBS 33761</strain>
    </source>
</reference>
<name>A0ABR1TFP7_9PEZI</name>
<dbReference type="Pfam" id="PF00732">
    <property type="entry name" value="GMC_oxred_N"/>
    <property type="match status" value="1"/>
</dbReference>
<dbReference type="Pfam" id="PF05199">
    <property type="entry name" value="GMC_oxred_C"/>
    <property type="match status" value="1"/>
</dbReference>
<evidence type="ECO:0000313" key="3">
    <source>
        <dbReference type="EMBL" id="KAK8045460.1"/>
    </source>
</evidence>
<dbReference type="Gene3D" id="3.30.560.10">
    <property type="entry name" value="Glucose Oxidase, domain 3"/>
    <property type="match status" value="1"/>
</dbReference>
<dbReference type="InterPro" id="IPR007867">
    <property type="entry name" value="GMC_OxRtase_C"/>
</dbReference>